<dbReference type="PROSITE" id="PS51534">
    <property type="entry name" value="SEFIR"/>
    <property type="match status" value="1"/>
</dbReference>
<dbReference type="Pfam" id="PF16556">
    <property type="entry name" value="IL17R_fnIII_D1"/>
    <property type="match status" value="1"/>
</dbReference>
<evidence type="ECO:0000256" key="5">
    <source>
        <dbReference type="ARBA" id="ARBA00022989"/>
    </source>
</evidence>
<dbReference type="Gene3D" id="3.40.50.11530">
    <property type="match status" value="1"/>
</dbReference>
<dbReference type="Gene3D" id="2.60.40.2160">
    <property type="entry name" value="Interleukin-17 receptor A/B, fibronectin-III-like domain 1"/>
    <property type="match status" value="1"/>
</dbReference>
<keyword evidence="8" id="KW-0325">Glycoprotein</keyword>
<keyword evidence="2" id="KW-1003">Cell membrane</keyword>
<dbReference type="InterPro" id="IPR038683">
    <property type="entry name" value="IL17RA/B_FnIII-like_1_sf"/>
</dbReference>
<evidence type="ECO:0000259" key="11">
    <source>
        <dbReference type="PROSITE" id="PS51534"/>
    </source>
</evidence>
<evidence type="ECO:0000313" key="13">
    <source>
        <dbReference type="Proteomes" id="UP000770717"/>
    </source>
</evidence>
<dbReference type="PANTHER" id="PTHR15583:SF13">
    <property type="entry name" value="INTERLEUKIN-17 RECEPTOR A"/>
    <property type="match status" value="1"/>
</dbReference>
<dbReference type="InterPro" id="IPR032356">
    <property type="entry name" value="IL17R_A/B_N"/>
</dbReference>
<dbReference type="Pfam" id="PF08357">
    <property type="entry name" value="SEFIR"/>
    <property type="match status" value="1"/>
</dbReference>
<accession>A0A8J6ELE6</accession>
<dbReference type="OrthoDB" id="5915222at2759"/>
<comment type="subcellular location">
    <subcellularLocation>
        <location evidence="1">Cell membrane</location>
        <topology evidence="1">Single-pass type I membrane protein</topology>
    </subcellularLocation>
</comment>
<dbReference type="InterPro" id="IPR039465">
    <property type="entry name" value="IL-17_rcpt-like"/>
</dbReference>
<evidence type="ECO:0000256" key="9">
    <source>
        <dbReference type="SAM" id="MobiDB-lite"/>
    </source>
</evidence>
<keyword evidence="4 10" id="KW-0732">Signal</keyword>
<evidence type="ECO:0000256" key="1">
    <source>
        <dbReference type="ARBA" id="ARBA00004251"/>
    </source>
</evidence>
<dbReference type="InterPro" id="IPR013568">
    <property type="entry name" value="SEFIR_dom"/>
</dbReference>
<feature type="region of interest" description="Disordered" evidence="9">
    <location>
        <begin position="873"/>
        <end position="901"/>
    </location>
</feature>
<keyword evidence="13" id="KW-1185">Reference proteome</keyword>
<dbReference type="GO" id="GO:0030368">
    <property type="term" value="F:interleukin-17 receptor activity"/>
    <property type="evidence" value="ECO:0007669"/>
    <property type="project" value="InterPro"/>
</dbReference>
<keyword evidence="3" id="KW-0812">Transmembrane</keyword>
<feature type="signal peptide" evidence="10">
    <location>
        <begin position="1"/>
        <end position="20"/>
    </location>
</feature>
<evidence type="ECO:0000256" key="6">
    <source>
        <dbReference type="ARBA" id="ARBA00023136"/>
    </source>
</evidence>
<feature type="chain" id="PRO_5035167056" description="SEFIR domain-containing protein" evidence="10">
    <location>
        <begin position="21"/>
        <end position="958"/>
    </location>
</feature>
<evidence type="ECO:0000256" key="8">
    <source>
        <dbReference type="ARBA" id="ARBA00023180"/>
    </source>
</evidence>
<reference evidence="12" key="1">
    <citation type="thesis" date="2020" institute="ProQuest LLC" country="789 East Eisenhower Parkway, Ann Arbor, MI, USA">
        <title>Comparative Genomics and Chromosome Evolution.</title>
        <authorList>
            <person name="Mudd A.B."/>
        </authorList>
    </citation>
    <scope>NUCLEOTIDE SEQUENCE</scope>
    <source>
        <strain evidence="12">HN-11 Male</strain>
        <tissue evidence="12">Kidney and liver</tissue>
    </source>
</reference>
<feature type="compositionally biased region" description="Polar residues" evidence="9">
    <location>
        <begin position="873"/>
        <end position="890"/>
    </location>
</feature>
<protein>
    <recommendedName>
        <fullName evidence="11">SEFIR domain-containing protein</fullName>
    </recommendedName>
</protein>
<evidence type="ECO:0000256" key="4">
    <source>
        <dbReference type="ARBA" id="ARBA00022729"/>
    </source>
</evidence>
<organism evidence="12 13">
    <name type="scientific">Eleutherodactylus coqui</name>
    <name type="common">Puerto Rican coqui</name>
    <dbReference type="NCBI Taxonomy" id="57060"/>
    <lineage>
        <taxon>Eukaryota</taxon>
        <taxon>Metazoa</taxon>
        <taxon>Chordata</taxon>
        <taxon>Craniata</taxon>
        <taxon>Vertebrata</taxon>
        <taxon>Euteleostomi</taxon>
        <taxon>Amphibia</taxon>
        <taxon>Batrachia</taxon>
        <taxon>Anura</taxon>
        <taxon>Neobatrachia</taxon>
        <taxon>Hyloidea</taxon>
        <taxon>Eleutherodactylidae</taxon>
        <taxon>Eleutherodactylinae</taxon>
        <taxon>Eleutherodactylus</taxon>
        <taxon>Eleutherodactylus</taxon>
    </lineage>
</organism>
<comment type="caution">
    <text evidence="12">The sequence shown here is derived from an EMBL/GenBank/DDBJ whole genome shotgun (WGS) entry which is preliminary data.</text>
</comment>
<gene>
    <name evidence="12" type="ORF">GDO78_015430</name>
</gene>
<keyword evidence="7" id="KW-0675">Receptor</keyword>
<name>A0A8J6ELE6_ELECQ</name>
<evidence type="ECO:0000256" key="10">
    <source>
        <dbReference type="SAM" id="SignalP"/>
    </source>
</evidence>
<dbReference type="AlphaFoldDB" id="A0A8J6ELE6"/>
<dbReference type="GO" id="GO:0005886">
    <property type="term" value="C:plasma membrane"/>
    <property type="evidence" value="ECO:0007669"/>
    <property type="project" value="UniProtKB-SubCell"/>
</dbReference>
<evidence type="ECO:0000256" key="3">
    <source>
        <dbReference type="ARBA" id="ARBA00022692"/>
    </source>
</evidence>
<keyword evidence="6" id="KW-0472">Membrane</keyword>
<dbReference type="EMBL" id="WNTK01000167">
    <property type="protein sequence ID" value="KAG9471223.1"/>
    <property type="molecule type" value="Genomic_DNA"/>
</dbReference>
<evidence type="ECO:0000313" key="12">
    <source>
        <dbReference type="EMBL" id="KAG9471223.1"/>
    </source>
</evidence>
<feature type="domain" description="SEFIR" evidence="11">
    <location>
        <begin position="373"/>
        <end position="531"/>
    </location>
</feature>
<proteinExistence type="predicted"/>
<dbReference type="PANTHER" id="PTHR15583">
    <property type="entry name" value="INTERLEUKIN-17 RECEPTOR"/>
    <property type="match status" value="1"/>
</dbReference>
<sequence length="958" mass="108362">MRAAGRLLLFLSGLLCAARGLRVISSPHFNCSQPGIQCVAASGKSSSGWREVSEVTAESCSPLTDDCLDPSWSQQSKWTPAAPSYMEVTMGIGLNDRGYRVPLLWINWTVSVEAGILTLEGAQISVLEVGSGQTRCVRFQFGNTFPNQRDENKQPWRFFYNNFEVHPGNKYQISVQHLPPQGHVNRKEQEFVVPECGDADMMQTDSCCRLGLCWNPSISLEFSGDKLIVTFTPRRDALEYGVQVRIGPPQTVLPLERVILKQGANAERVQVNFSNPIRYKPCFYNISVWPYMPSCDTDCRRLWYTPKCHPTPDKVETTPVPPGPRYVWPIAALVTVMAFMVTVILLWRFRACISPSVKPPIHLPPLVPPPLVKQKVWLVYSADHRLYINAVIKLADFLRVAWGLDVVLDRHQSAEIGIKGAMTWLSYQKDQIEKMNGTILILCSSGAQAKWRAMQNRQETRVRLPEDASYVFGDLFTPALALILPDFLKGKPYDRYVVAYFSDLCDVGDIPSPLEICPCYALIENLQLLLFRIQRIERHQPNVQYNIDLEREQSYRHLVKAIEQCRAWQETHLDWFGREYSQVEAKDESIEEEEAGHELTCRAFPQIRRPETSVSKLTPCIIEPDSIRLVNPSLMVGPLSICVVPLLNEERSPVTVVQPSLNTEALRVSYRQQPYLVNIDESVPICNEYFGQMDLIEQDVKSENLNEAQKRFFCQSISKVNPDLLFSIAKSSSSVDLTVNGPLLPIDMSTPQDQGGQSVDLREAQKKFFCQSILEGHPGGPSVAFKEDHLFAGDDSVYERLRQIDLSIQRQQDVRAEELKEAQRKFFFQSILDDEYLAPDVASNDDSPLFEHRPLLVQNGIPVPTLNEPLLQSDGQGSQSTALGATQEHWSQPKVPGGQRAVRDADDELDIYAEYSDLYQDFQRPHAVIGQTDNMNCHSEDLGYGTWNHNNLEPIEAE</sequence>
<dbReference type="InterPro" id="IPR043046">
    <property type="entry name" value="IL17RA/B_FnIII-like_2_sf"/>
</dbReference>
<evidence type="ECO:0000256" key="2">
    <source>
        <dbReference type="ARBA" id="ARBA00022475"/>
    </source>
</evidence>
<dbReference type="Gene3D" id="2.60.40.2150">
    <property type="entry name" value="Interleukin-17 receptor A/B, fibronectin-III-like domain 2"/>
    <property type="match status" value="1"/>
</dbReference>
<dbReference type="Proteomes" id="UP000770717">
    <property type="component" value="Unassembled WGS sequence"/>
</dbReference>
<keyword evidence="5" id="KW-1133">Transmembrane helix</keyword>
<evidence type="ECO:0000256" key="7">
    <source>
        <dbReference type="ARBA" id="ARBA00023170"/>
    </source>
</evidence>
<dbReference type="FunFam" id="3.40.50.11530:FF:000002">
    <property type="entry name" value="Interleukin 17 receptor A"/>
    <property type="match status" value="1"/>
</dbReference>